<evidence type="ECO:0000313" key="3">
    <source>
        <dbReference type="Proteomes" id="UP000306192"/>
    </source>
</evidence>
<proteinExistence type="predicted"/>
<reference evidence="2 3" key="1">
    <citation type="journal article" date="2019" name="Microorganisms">
        <title>Systematic Affiliation and Genome Analysis of Subtercola vilae DB165(T) with Particular Emphasis on Cold Adaptation of an Isolate from a High-Altitude Cold Volcano Lake.</title>
        <authorList>
            <person name="Villalobos A.S."/>
            <person name="Wiese J."/>
            <person name="Imhoff J.F."/>
            <person name="Dorador C."/>
            <person name="Keller A."/>
            <person name="Hentschel U."/>
        </authorList>
    </citation>
    <scope>NUCLEOTIDE SEQUENCE [LARGE SCALE GENOMIC DNA]</scope>
    <source>
        <strain evidence="2 3">DB165</strain>
    </source>
</reference>
<dbReference type="Proteomes" id="UP000306192">
    <property type="component" value="Unassembled WGS sequence"/>
</dbReference>
<sequence length="108" mass="10329">MPAAASIAATTFVLSVTSCAVWATTGGVASVSMTASLVIDWAVLFSESVSSVNETTSPVGLMYSLPWGVGATDWVALGMPGVASAAGAAGLAAPEGPGVEAAGALAGV</sequence>
<evidence type="ECO:0008006" key="4">
    <source>
        <dbReference type="Google" id="ProtNLM"/>
    </source>
</evidence>
<evidence type="ECO:0000313" key="2">
    <source>
        <dbReference type="EMBL" id="TIH33790.1"/>
    </source>
</evidence>
<dbReference type="EMBL" id="QYRT01000031">
    <property type="protein sequence ID" value="TIH33790.1"/>
    <property type="molecule type" value="Genomic_DNA"/>
</dbReference>
<accession>A0A4T2BRE7</accession>
<keyword evidence="3" id="KW-1185">Reference proteome</keyword>
<feature type="signal peptide" evidence="1">
    <location>
        <begin position="1"/>
        <end position="23"/>
    </location>
</feature>
<keyword evidence="1" id="KW-0732">Signal</keyword>
<protein>
    <recommendedName>
        <fullName evidence="4">Secreted protein</fullName>
    </recommendedName>
</protein>
<feature type="chain" id="PRO_5020501570" description="Secreted protein" evidence="1">
    <location>
        <begin position="24"/>
        <end position="108"/>
    </location>
</feature>
<name>A0A4T2BRE7_9MICO</name>
<dbReference type="AlphaFoldDB" id="A0A4T2BRE7"/>
<evidence type="ECO:0000256" key="1">
    <source>
        <dbReference type="SAM" id="SignalP"/>
    </source>
</evidence>
<organism evidence="2 3">
    <name type="scientific">Subtercola vilae</name>
    <dbReference type="NCBI Taxonomy" id="2056433"/>
    <lineage>
        <taxon>Bacteria</taxon>
        <taxon>Bacillati</taxon>
        <taxon>Actinomycetota</taxon>
        <taxon>Actinomycetes</taxon>
        <taxon>Micrococcales</taxon>
        <taxon>Microbacteriaceae</taxon>
        <taxon>Subtercola</taxon>
    </lineage>
</organism>
<gene>
    <name evidence="2" type="ORF">D4765_13990</name>
</gene>
<comment type="caution">
    <text evidence="2">The sequence shown here is derived from an EMBL/GenBank/DDBJ whole genome shotgun (WGS) entry which is preliminary data.</text>
</comment>